<dbReference type="FunFam" id="3.40.50.880:FF:000003">
    <property type="entry name" value="Anthranilate synthase component II"/>
    <property type="match status" value="1"/>
</dbReference>
<proteinExistence type="predicted"/>
<dbReference type="InterPro" id="IPR050472">
    <property type="entry name" value="Anth_synth/Amidotransfase"/>
</dbReference>
<dbReference type="Pfam" id="PF00117">
    <property type="entry name" value="GATase"/>
    <property type="match status" value="1"/>
</dbReference>
<evidence type="ECO:0000313" key="3">
    <source>
        <dbReference type="EMBL" id="HIW85250.1"/>
    </source>
</evidence>
<dbReference type="PRINTS" id="PR00097">
    <property type="entry name" value="ANTSNTHASEII"/>
</dbReference>
<dbReference type="SUPFAM" id="SSF52317">
    <property type="entry name" value="Class I glutamine amidotransferase-like"/>
    <property type="match status" value="1"/>
</dbReference>
<gene>
    <name evidence="3" type="ORF">IAA48_02020</name>
</gene>
<sequence>MVLLIDNYDSFSYNLYQLVGETGQQIKAVKNDELTLEQIDETDPEFMIISPGPGTPANAGICERAILHRAGKSKILGVCLGHQAIVEAFGGKITYAKELMHGRQSDCEILYGSKLFAGLPKSIKVARYHSLAADPGSMPDCLTVTAVAGEEIMAVEHKTLPVYGLQFHPESVMTPCGREIIKRFLENA</sequence>
<dbReference type="PANTHER" id="PTHR43418:SF4">
    <property type="entry name" value="MULTIFUNCTIONAL TRYPTOPHAN BIOSYNTHESIS PROTEIN"/>
    <property type="match status" value="1"/>
</dbReference>
<reference evidence="3" key="2">
    <citation type="submission" date="2021-04" db="EMBL/GenBank/DDBJ databases">
        <authorList>
            <person name="Gilroy R."/>
        </authorList>
    </citation>
    <scope>NUCLEOTIDE SEQUENCE</scope>
    <source>
        <strain evidence="3">421</strain>
    </source>
</reference>
<dbReference type="InterPro" id="IPR017926">
    <property type="entry name" value="GATASE"/>
</dbReference>
<protein>
    <submittedName>
        <fullName evidence="3">Aminodeoxychorismate/anthranilate synthase component II</fullName>
    </submittedName>
</protein>
<dbReference type="NCBIfam" id="TIGR00566">
    <property type="entry name" value="trpG_papA"/>
    <property type="match status" value="1"/>
</dbReference>
<dbReference type="GO" id="GO:0004049">
    <property type="term" value="F:anthranilate synthase activity"/>
    <property type="evidence" value="ECO:0007669"/>
    <property type="project" value="TreeGrafter"/>
</dbReference>
<dbReference type="CDD" id="cd01743">
    <property type="entry name" value="GATase1_Anthranilate_Synthase"/>
    <property type="match status" value="1"/>
</dbReference>
<dbReference type="AlphaFoldDB" id="A0A9D1RD39"/>
<dbReference type="PRINTS" id="PR00099">
    <property type="entry name" value="CPSGATASE"/>
</dbReference>
<dbReference type="InterPro" id="IPR006221">
    <property type="entry name" value="TrpG/PapA_dom"/>
</dbReference>
<dbReference type="Proteomes" id="UP000824205">
    <property type="component" value="Unassembled WGS sequence"/>
</dbReference>
<comment type="caution">
    <text evidence="3">The sequence shown here is derived from an EMBL/GenBank/DDBJ whole genome shotgun (WGS) entry which is preliminary data.</text>
</comment>
<evidence type="ECO:0000256" key="1">
    <source>
        <dbReference type="ARBA" id="ARBA00022962"/>
    </source>
</evidence>
<dbReference type="EMBL" id="DXGE01000010">
    <property type="protein sequence ID" value="HIW85250.1"/>
    <property type="molecule type" value="Genomic_DNA"/>
</dbReference>
<dbReference type="GO" id="GO:0000162">
    <property type="term" value="P:L-tryptophan biosynthetic process"/>
    <property type="evidence" value="ECO:0007669"/>
    <property type="project" value="TreeGrafter"/>
</dbReference>
<dbReference type="PRINTS" id="PR00096">
    <property type="entry name" value="GATASE"/>
</dbReference>
<evidence type="ECO:0000259" key="2">
    <source>
        <dbReference type="Pfam" id="PF00117"/>
    </source>
</evidence>
<dbReference type="GO" id="GO:0005829">
    <property type="term" value="C:cytosol"/>
    <property type="evidence" value="ECO:0007669"/>
    <property type="project" value="TreeGrafter"/>
</dbReference>
<accession>A0A9D1RD39</accession>
<dbReference type="InterPro" id="IPR029062">
    <property type="entry name" value="Class_I_gatase-like"/>
</dbReference>
<organism evidence="3 4">
    <name type="scientific">Candidatus Eubacterium faecipullorum</name>
    <dbReference type="NCBI Taxonomy" id="2838571"/>
    <lineage>
        <taxon>Bacteria</taxon>
        <taxon>Bacillati</taxon>
        <taxon>Bacillota</taxon>
        <taxon>Clostridia</taxon>
        <taxon>Eubacteriales</taxon>
        <taxon>Eubacteriaceae</taxon>
        <taxon>Eubacterium</taxon>
    </lineage>
</organism>
<dbReference type="PANTHER" id="PTHR43418">
    <property type="entry name" value="MULTIFUNCTIONAL TRYPTOPHAN BIOSYNTHESIS PROTEIN-RELATED"/>
    <property type="match status" value="1"/>
</dbReference>
<dbReference type="PROSITE" id="PS51273">
    <property type="entry name" value="GATASE_TYPE_1"/>
    <property type="match status" value="1"/>
</dbReference>
<feature type="domain" description="Glutamine amidotransferase" evidence="2">
    <location>
        <begin position="3"/>
        <end position="186"/>
    </location>
</feature>
<keyword evidence="1" id="KW-0315">Glutamine amidotransferase</keyword>
<reference evidence="3" key="1">
    <citation type="journal article" date="2021" name="PeerJ">
        <title>Extensive microbial diversity within the chicken gut microbiome revealed by metagenomics and culture.</title>
        <authorList>
            <person name="Gilroy R."/>
            <person name="Ravi A."/>
            <person name="Getino M."/>
            <person name="Pursley I."/>
            <person name="Horton D.L."/>
            <person name="Alikhan N.F."/>
            <person name="Baker D."/>
            <person name="Gharbi K."/>
            <person name="Hall N."/>
            <person name="Watson M."/>
            <person name="Adriaenssens E.M."/>
            <person name="Foster-Nyarko E."/>
            <person name="Jarju S."/>
            <person name="Secka A."/>
            <person name="Antonio M."/>
            <person name="Oren A."/>
            <person name="Chaudhuri R.R."/>
            <person name="La Ragione R."/>
            <person name="Hildebrand F."/>
            <person name="Pallen M.J."/>
        </authorList>
    </citation>
    <scope>NUCLEOTIDE SEQUENCE</scope>
    <source>
        <strain evidence="3">421</strain>
    </source>
</reference>
<dbReference type="Gene3D" id="3.40.50.880">
    <property type="match status" value="1"/>
</dbReference>
<evidence type="ECO:0000313" key="4">
    <source>
        <dbReference type="Proteomes" id="UP000824205"/>
    </source>
</evidence>
<name>A0A9D1RD39_9FIRM</name>